<feature type="domain" description="DDH" evidence="1">
    <location>
        <begin position="29"/>
        <end position="180"/>
    </location>
</feature>
<dbReference type="InterPro" id="IPR003156">
    <property type="entry name" value="DHHA1_dom"/>
</dbReference>
<evidence type="ECO:0000313" key="4">
    <source>
        <dbReference type="Proteomes" id="UP000825483"/>
    </source>
</evidence>
<dbReference type="EMBL" id="BPUB01000001">
    <property type="protein sequence ID" value="GJG57638.1"/>
    <property type="molecule type" value="Genomic_DNA"/>
</dbReference>
<dbReference type="RefSeq" id="WP_223928121.1">
    <property type="nucleotide sequence ID" value="NZ_BPTU01000003.1"/>
</dbReference>
<dbReference type="Pfam" id="PF01368">
    <property type="entry name" value="DHH"/>
    <property type="match status" value="1"/>
</dbReference>
<comment type="caution">
    <text evidence="3">The sequence shown here is derived from an EMBL/GenBank/DDBJ whole genome shotgun (WGS) entry which is preliminary data.</text>
</comment>
<dbReference type="PANTHER" id="PTHR47618">
    <property type="entry name" value="BIFUNCTIONAL OLIGORIBONUCLEASE AND PAP PHOSPHATASE NRNA"/>
    <property type="match status" value="1"/>
</dbReference>
<dbReference type="Gene3D" id="3.10.310.30">
    <property type="match status" value="1"/>
</dbReference>
<proteinExistence type="predicted"/>
<dbReference type="InterPro" id="IPR051319">
    <property type="entry name" value="Oligoribo/pAp-PDE_c-di-AMP_PDE"/>
</dbReference>
<name>A0A9R1C7W4_9BACT</name>
<evidence type="ECO:0000313" key="3">
    <source>
        <dbReference type="EMBL" id="GJG57638.1"/>
    </source>
</evidence>
<gene>
    <name evidence="3" type="ORF">PRLR5076_04890</name>
</gene>
<dbReference type="InterPro" id="IPR001667">
    <property type="entry name" value="DDH_dom"/>
</dbReference>
<accession>A0A9R1C7W4</accession>
<dbReference type="PANTHER" id="PTHR47618:SF1">
    <property type="entry name" value="BIFUNCTIONAL OLIGORIBONUCLEASE AND PAP PHOSPHATASE NRNA"/>
    <property type="match status" value="1"/>
</dbReference>
<keyword evidence="4" id="KW-1185">Reference proteome</keyword>
<dbReference type="SUPFAM" id="SSF64182">
    <property type="entry name" value="DHH phosphoesterases"/>
    <property type="match status" value="1"/>
</dbReference>
<dbReference type="Gene3D" id="3.90.1640.10">
    <property type="entry name" value="inorganic pyrophosphatase (n-terminal core)"/>
    <property type="match status" value="1"/>
</dbReference>
<dbReference type="GeneID" id="72468544"/>
<reference evidence="3" key="1">
    <citation type="journal article" date="2022" name="Int. J. Syst. Evol. Microbiol.">
        <title>Prevotella lacticifex sp. nov., isolated from the rumen of cows.</title>
        <authorList>
            <person name="Shinkai T."/>
            <person name="Ikeyama N."/>
            <person name="Kumagai M."/>
            <person name="Ohmori H."/>
            <person name="Sakamoto M."/>
            <person name="Ohkuma M."/>
            <person name="Mitsumori M."/>
        </authorList>
    </citation>
    <scope>NUCLEOTIDE SEQUENCE</scope>
    <source>
        <strain evidence="3">R5076</strain>
    </source>
</reference>
<feature type="domain" description="DHHA1" evidence="2">
    <location>
        <begin position="262"/>
        <end position="343"/>
    </location>
</feature>
<evidence type="ECO:0000259" key="2">
    <source>
        <dbReference type="Pfam" id="PF02272"/>
    </source>
</evidence>
<protein>
    <submittedName>
        <fullName evidence="3">Exopolyphosphatase</fullName>
    </submittedName>
</protein>
<sequence>MDNIQDNTLFLLTDEELSILKDSISSANRIVITAHKSPDGDAVGSTLAWKHYLAALGKDAVVVLPDAAPDFLHWLPQYNTIITYDKHAEDVKKVVNDADLLFCLDYNELSRTEEMQPVIEGSKAKRIVVDHHVGPKIPSILTVSRPAASSTSELVFRLMSQLTGTQDISHDAAVCVYCGMMTDTGGFTFNSTNPDIYLIISELLRKNIDKDVIYNKVFHNYSANALRFRAHIIQDKLRLVETLHASYYTVTKSEMKEYHFIKGDLEGVVNIPLMLKGHKLSISLREDRDRPNFILVSLRSSCGFHCRKMAEEFFNGGGHEDAAGGKLYCSIEEAEKTALRAILAYKSQLEA</sequence>
<evidence type="ECO:0000259" key="1">
    <source>
        <dbReference type="Pfam" id="PF01368"/>
    </source>
</evidence>
<organism evidence="3 4">
    <name type="scientific">Prevotella lacticifex</name>
    <dbReference type="NCBI Taxonomy" id="2854755"/>
    <lineage>
        <taxon>Bacteria</taxon>
        <taxon>Pseudomonadati</taxon>
        <taxon>Bacteroidota</taxon>
        <taxon>Bacteroidia</taxon>
        <taxon>Bacteroidales</taxon>
        <taxon>Prevotellaceae</taxon>
        <taxon>Prevotella</taxon>
    </lineage>
</organism>
<dbReference type="InterPro" id="IPR038763">
    <property type="entry name" value="DHH_sf"/>
</dbReference>
<dbReference type="AlphaFoldDB" id="A0A9R1C7W4"/>
<dbReference type="Proteomes" id="UP000825483">
    <property type="component" value="Unassembled WGS sequence"/>
</dbReference>
<dbReference type="GO" id="GO:0003676">
    <property type="term" value="F:nucleic acid binding"/>
    <property type="evidence" value="ECO:0007669"/>
    <property type="project" value="InterPro"/>
</dbReference>
<dbReference type="Pfam" id="PF02272">
    <property type="entry name" value="DHHA1"/>
    <property type="match status" value="1"/>
</dbReference>